<dbReference type="AlphaFoldDB" id="A0AAV2RJL3"/>
<keyword evidence="4" id="KW-0732">Signal</keyword>
<dbReference type="InterPro" id="IPR035914">
    <property type="entry name" value="Sperma_CUB_dom_sf"/>
</dbReference>
<evidence type="ECO:0000259" key="6">
    <source>
        <dbReference type="PROSITE" id="PS50041"/>
    </source>
</evidence>
<dbReference type="InterPro" id="IPR016186">
    <property type="entry name" value="C-type_lectin-like/link_sf"/>
</dbReference>
<feature type="chain" id="PRO_5043741138" evidence="4">
    <location>
        <begin position="19"/>
        <end position="606"/>
    </location>
</feature>
<accession>A0AAV2RJL3</accession>
<dbReference type="Proteomes" id="UP001497623">
    <property type="component" value="Unassembled WGS sequence"/>
</dbReference>
<evidence type="ECO:0000256" key="2">
    <source>
        <dbReference type="ARBA" id="ARBA00023157"/>
    </source>
</evidence>
<dbReference type="Gene3D" id="3.10.100.10">
    <property type="entry name" value="Mannose-Binding Protein A, subunit A"/>
    <property type="match status" value="2"/>
</dbReference>
<keyword evidence="8" id="KW-1185">Reference proteome</keyword>
<keyword evidence="2" id="KW-1015">Disulfide bond</keyword>
<evidence type="ECO:0000259" key="5">
    <source>
        <dbReference type="PROSITE" id="PS01180"/>
    </source>
</evidence>
<dbReference type="PROSITE" id="PS01180">
    <property type="entry name" value="CUB"/>
    <property type="match status" value="2"/>
</dbReference>
<dbReference type="SMART" id="SM00034">
    <property type="entry name" value="CLECT"/>
    <property type="match status" value="2"/>
</dbReference>
<comment type="caution">
    <text evidence="7">The sequence shown here is derived from an EMBL/GenBank/DDBJ whole genome shotgun (WGS) entry which is preliminary data.</text>
</comment>
<dbReference type="InterPro" id="IPR000859">
    <property type="entry name" value="CUB_dom"/>
</dbReference>
<feature type="domain" description="C-type lectin" evidence="6">
    <location>
        <begin position="442"/>
        <end position="602"/>
    </location>
</feature>
<evidence type="ECO:0000313" key="7">
    <source>
        <dbReference type="EMBL" id="CAL4126276.1"/>
    </source>
</evidence>
<dbReference type="Pfam" id="PF00059">
    <property type="entry name" value="Lectin_C"/>
    <property type="match status" value="1"/>
</dbReference>
<organism evidence="7 8">
    <name type="scientific">Meganyctiphanes norvegica</name>
    <name type="common">Northern krill</name>
    <name type="synonym">Thysanopoda norvegica</name>
    <dbReference type="NCBI Taxonomy" id="48144"/>
    <lineage>
        <taxon>Eukaryota</taxon>
        <taxon>Metazoa</taxon>
        <taxon>Ecdysozoa</taxon>
        <taxon>Arthropoda</taxon>
        <taxon>Crustacea</taxon>
        <taxon>Multicrustacea</taxon>
        <taxon>Malacostraca</taxon>
        <taxon>Eumalacostraca</taxon>
        <taxon>Eucarida</taxon>
        <taxon>Euphausiacea</taxon>
        <taxon>Euphausiidae</taxon>
        <taxon>Meganyctiphanes</taxon>
    </lineage>
</organism>
<dbReference type="InterPro" id="IPR001304">
    <property type="entry name" value="C-type_lectin-like"/>
</dbReference>
<gene>
    <name evidence="7" type="ORF">MNOR_LOCUS25497</name>
</gene>
<dbReference type="PROSITE" id="PS50041">
    <property type="entry name" value="C_TYPE_LECTIN_2"/>
    <property type="match status" value="2"/>
</dbReference>
<evidence type="ECO:0000256" key="1">
    <source>
        <dbReference type="ARBA" id="ARBA00022737"/>
    </source>
</evidence>
<name>A0AAV2RJL3_MEGNR</name>
<dbReference type="Gene3D" id="2.60.120.290">
    <property type="entry name" value="Spermadhesin, CUB domain"/>
    <property type="match status" value="2"/>
</dbReference>
<comment type="caution">
    <text evidence="3">Lacks conserved residue(s) required for the propagation of feature annotation.</text>
</comment>
<evidence type="ECO:0000256" key="4">
    <source>
        <dbReference type="SAM" id="SignalP"/>
    </source>
</evidence>
<feature type="signal peptide" evidence="4">
    <location>
        <begin position="1"/>
        <end position="18"/>
    </location>
</feature>
<dbReference type="Pfam" id="PF00431">
    <property type="entry name" value="CUB"/>
    <property type="match status" value="2"/>
</dbReference>
<dbReference type="EMBL" id="CAXKWB010024403">
    <property type="protein sequence ID" value="CAL4126276.1"/>
    <property type="molecule type" value="Genomic_DNA"/>
</dbReference>
<sequence>MYIVTFAILLFGVSTSLASERILSCINPFTLVGSQCLFFGGEWAMDHEKSKDICITIGGYLARINSTTQHKAIVDHITESSELDHSYWVDGSDVANTNIWLFANGKLVPRGTPFWRTEQMIDDDNNTYIQRPLDGGWLNCLSLQKSFHYFFSDEECQLELSPLCEKDPDVGVPHNKHGTENHVSSITTSSKLDTSRLSCGKDHVGLDGIITSPLYPLGAPDSLDCHHTITISPDQVTPQSYIALTFTDITGDCGELDFVEVRDGLDSSSPLLATYNPTTCCAPVNSTGPHMFLLIHTSSSDVDTSCGTRFDWKAENTKCGEDITGIEGTLTSPRYNGHYFNNLKCQWTITSTPELSTPDTHIIISIAHFDMQVGRDYLLIRDGASSDAPLLANLSGHDVGEPNIHSSGQHLHFYFHTDGSNTYEGFTIEWRAEICPTPYMIIGGMCLKFIWSDLSWGEASVTCQSEGGQLAAVKEPQQLRDIYLYLHDEGIEEDSFWLGGSDDSFENFWTWADGSLVTQGTPFWGLSGYRVVTEEEEKKSDNAASRLWNELFGLVKGDSSSSLYDIQEPDGGKDENCLALLAEGFHFFRDAPCSWHLKAICSHPLN</sequence>
<evidence type="ECO:0000313" key="8">
    <source>
        <dbReference type="Proteomes" id="UP001497623"/>
    </source>
</evidence>
<dbReference type="CDD" id="cd00037">
    <property type="entry name" value="CLECT"/>
    <property type="match status" value="2"/>
</dbReference>
<dbReference type="SUPFAM" id="SSF56436">
    <property type="entry name" value="C-type lectin-like"/>
    <property type="match status" value="2"/>
</dbReference>
<proteinExistence type="predicted"/>
<dbReference type="SUPFAM" id="SSF49854">
    <property type="entry name" value="Spermadhesin, CUB domain"/>
    <property type="match status" value="2"/>
</dbReference>
<protein>
    <submittedName>
        <fullName evidence="7">Uncharacterized protein</fullName>
    </submittedName>
</protein>
<dbReference type="InterPro" id="IPR016187">
    <property type="entry name" value="CTDL_fold"/>
</dbReference>
<dbReference type="CDD" id="cd00041">
    <property type="entry name" value="CUB"/>
    <property type="match status" value="2"/>
</dbReference>
<feature type="domain" description="CUB" evidence="5">
    <location>
        <begin position="199"/>
        <end position="315"/>
    </location>
</feature>
<dbReference type="SMART" id="SM00042">
    <property type="entry name" value="CUB"/>
    <property type="match status" value="2"/>
</dbReference>
<evidence type="ECO:0000256" key="3">
    <source>
        <dbReference type="PROSITE-ProRule" id="PRU00059"/>
    </source>
</evidence>
<reference evidence="7 8" key="1">
    <citation type="submission" date="2024-05" db="EMBL/GenBank/DDBJ databases">
        <authorList>
            <person name="Wallberg A."/>
        </authorList>
    </citation>
    <scope>NUCLEOTIDE SEQUENCE [LARGE SCALE GENOMIC DNA]</scope>
</reference>
<keyword evidence="1" id="KW-0677">Repeat</keyword>
<feature type="domain" description="C-type lectin" evidence="6">
    <location>
        <begin position="32"/>
        <end position="165"/>
    </location>
</feature>
<dbReference type="PANTHER" id="PTHR24251">
    <property type="entry name" value="OVOCHYMASE-RELATED"/>
    <property type="match status" value="1"/>
</dbReference>
<feature type="domain" description="CUB" evidence="5">
    <location>
        <begin position="319"/>
        <end position="433"/>
    </location>
</feature>